<keyword evidence="2" id="KW-1185">Reference proteome</keyword>
<dbReference type="AlphaFoldDB" id="A0A4D7JHU9"/>
<name>A0A4D7JHU9_9BACT</name>
<dbReference type="KEGG" id="fpf:DCC35_07370"/>
<evidence type="ECO:0000313" key="1">
    <source>
        <dbReference type="EMBL" id="QCK14573.1"/>
    </source>
</evidence>
<dbReference type="EMBL" id="CP028923">
    <property type="protein sequence ID" value="QCK14573.1"/>
    <property type="molecule type" value="Genomic_DNA"/>
</dbReference>
<evidence type="ECO:0000313" key="2">
    <source>
        <dbReference type="Proteomes" id="UP000298616"/>
    </source>
</evidence>
<evidence type="ECO:0008006" key="3">
    <source>
        <dbReference type="Google" id="ProtNLM"/>
    </source>
</evidence>
<sequence>MMSNKTVPDKIRNVVYETLIYFPELKNTHIDFVFTKNISKSFMQAQPNFSDILKRKDKRRYRIKITPALQLTEGSIPVEELPEDVLMGWIAHELGHIMDYKDRSALAMMGFGISYSLNKKFLMSAEQTADIYAVNQGLGSKIRKTKNFILNRSDIPEDYKNRIKNLYLSPEEIMALIEETADSSIGQAD</sequence>
<protein>
    <recommendedName>
        <fullName evidence="3">Peptidase M48 domain-containing protein</fullName>
    </recommendedName>
</protein>
<accession>A0A4D7JHU9</accession>
<reference evidence="1 2" key="1">
    <citation type="submission" date="2018-04" db="EMBL/GenBank/DDBJ databases">
        <title>Complete genome uncultured novel isolate.</title>
        <authorList>
            <person name="Merlino G."/>
        </authorList>
    </citation>
    <scope>NUCLEOTIDE SEQUENCE [LARGE SCALE GENOMIC DNA]</scope>
    <source>
        <strain evidence="2">R1DC9</strain>
    </source>
</reference>
<dbReference type="OrthoDB" id="1098088at2"/>
<proteinExistence type="predicted"/>
<organism evidence="1 2">
    <name type="scientific">Mangrovivirga cuniculi</name>
    <dbReference type="NCBI Taxonomy" id="2715131"/>
    <lineage>
        <taxon>Bacteria</taxon>
        <taxon>Pseudomonadati</taxon>
        <taxon>Bacteroidota</taxon>
        <taxon>Cytophagia</taxon>
        <taxon>Cytophagales</taxon>
        <taxon>Mangrovivirgaceae</taxon>
        <taxon>Mangrovivirga</taxon>
    </lineage>
</organism>
<dbReference type="Proteomes" id="UP000298616">
    <property type="component" value="Chromosome"/>
</dbReference>
<gene>
    <name evidence="1" type="ORF">DCC35_07370</name>
</gene>